<dbReference type="EMBL" id="JACCFO010000001">
    <property type="protein sequence ID" value="NYI96178.1"/>
    <property type="molecule type" value="Genomic_DNA"/>
</dbReference>
<gene>
    <name evidence="8" type="ORF">HNR12_002455</name>
</gene>
<keyword evidence="3 6" id="KW-1133">Transmembrane helix</keyword>
<comment type="subcellular location">
    <subcellularLocation>
        <location evidence="1">Membrane</location>
        <topology evidence="1">Multi-pass membrane protein</topology>
    </subcellularLocation>
</comment>
<keyword evidence="4 6" id="KW-0472">Membrane</keyword>
<comment type="caution">
    <text evidence="8">The sequence shown here is derived from an EMBL/GenBank/DDBJ whole genome shotgun (WGS) entry which is preliminary data.</text>
</comment>
<feature type="transmembrane region" description="Helical" evidence="6">
    <location>
        <begin position="84"/>
        <end position="107"/>
    </location>
</feature>
<reference evidence="8 9" key="1">
    <citation type="submission" date="2020-07" db="EMBL/GenBank/DDBJ databases">
        <title>Sequencing the genomes of 1000 actinobacteria strains.</title>
        <authorList>
            <person name="Klenk H.-P."/>
        </authorList>
    </citation>
    <scope>NUCLEOTIDE SEQUENCE [LARGE SCALE GENOMIC DNA]</scope>
    <source>
        <strain evidence="8 9">DSM 45927</strain>
    </source>
</reference>
<evidence type="ECO:0000256" key="1">
    <source>
        <dbReference type="ARBA" id="ARBA00004141"/>
    </source>
</evidence>
<dbReference type="PANTHER" id="PTHR10037">
    <property type="entry name" value="VOLTAGE-GATED CATION CHANNEL CALCIUM AND SODIUM"/>
    <property type="match status" value="1"/>
</dbReference>
<dbReference type="GO" id="GO:0005248">
    <property type="term" value="F:voltage-gated sodium channel activity"/>
    <property type="evidence" value="ECO:0007669"/>
    <property type="project" value="TreeGrafter"/>
</dbReference>
<sequence>MAESGLRSRARAIVASGWFQVAIVAAILLNSVTLGLETYEDGPLAEAGPFFDAAEVVFIAVFTVELLIKGVAQGRAFFRDPWNWFDMVVVGVAVVPASTGFGVLRMLRILRLVSVLPQLRTIVSALFHAVPGMGTVIGLLLIVVYTAAVLGERLFHDIDPEHFGDLGATLYSMFMLLTMEDWPDVAQPAMERQPMAWVFFVGYIVVTAFILLNLVIGVIVTALEQEVNAHRWQEDQALELAQHQSVMTQLEALTAQVAHLTEQVRALGGPGAAAAAGPDGDTARQAGAGADGEPRMPRE</sequence>
<protein>
    <submittedName>
        <fullName evidence="8">Voltage-gated sodium channel</fullName>
    </submittedName>
</protein>
<evidence type="ECO:0000313" key="9">
    <source>
        <dbReference type="Proteomes" id="UP000575985"/>
    </source>
</evidence>
<evidence type="ECO:0000259" key="7">
    <source>
        <dbReference type="Pfam" id="PF00520"/>
    </source>
</evidence>
<keyword evidence="9" id="KW-1185">Reference proteome</keyword>
<dbReference type="Proteomes" id="UP000575985">
    <property type="component" value="Unassembled WGS sequence"/>
</dbReference>
<feature type="transmembrane region" description="Helical" evidence="6">
    <location>
        <begin position="53"/>
        <end position="72"/>
    </location>
</feature>
<dbReference type="GO" id="GO:0001518">
    <property type="term" value="C:voltage-gated sodium channel complex"/>
    <property type="evidence" value="ECO:0007669"/>
    <property type="project" value="TreeGrafter"/>
</dbReference>
<feature type="transmembrane region" description="Helical" evidence="6">
    <location>
        <begin position="199"/>
        <end position="223"/>
    </location>
</feature>
<dbReference type="PANTHER" id="PTHR10037:SF62">
    <property type="entry name" value="SODIUM CHANNEL PROTEIN 60E"/>
    <property type="match status" value="1"/>
</dbReference>
<organism evidence="8 9">
    <name type="scientific">Streptomonospora nanhaiensis</name>
    <dbReference type="NCBI Taxonomy" id="1323731"/>
    <lineage>
        <taxon>Bacteria</taxon>
        <taxon>Bacillati</taxon>
        <taxon>Actinomycetota</taxon>
        <taxon>Actinomycetes</taxon>
        <taxon>Streptosporangiales</taxon>
        <taxon>Nocardiopsidaceae</taxon>
        <taxon>Streptomonospora</taxon>
    </lineage>
</organism>
<dbReference type="SUPFAM" id="SSF81324">
    <property type="entry name" value="Voltage-gated potassium channels"/>
    <property type="match status" value="1"/>
</dbReference>
<dbReference type="InterPro" id="IPR005821">
    <property type="entry name" value="Ion_trans_dom"/>
</dbReference>
<keyword evidence="8" id="KW-0813">Transport</keyword>
<feature type="domain" description="Ion transport" evidence="7">
    <location>
        <begin position="18"/>
        <end position="226"/>
    </location>
</feature>
<dbReference type="Gene3D" id="1.10.287.70">
    <property type="match status" value="1"/>
</dbReference>
<dbReference type="Pfam" id="PF00520">
    <property type="entry name" value="Ion_trans"/>
    <property type="match status" value="1"/>
</dbReference>
<evidence type="ECO:0000256" key="6">
    <source>
        <dbReference type="SAM" id="Phobius"/>
    </source>
</evidence>
<dbReference type="InterPro" id="IPR043203">
    <property type="entry name" value="VGCC_Ca_Na"/>
</dbReference>
<dbReference type="RefSeq" id="WP_308118366.1">
    <property type="nucleotide sequence ID" value="NZ_JACCFO010000001.1"/>
</dbReference>
<dbReference type="AlphaFoldDB" id="A0A853BL10"/>
<feature type="transmembrane region" description="Helical" evidence="6">
    <location>
        <begin position="12"/>
        <end position="33"/>
    </location>
</feature>
<evidence type="ECO:0000256" key="2">
    <source>
        <dbReference type="ARBA" id="ARBA00022692"/>
    </source>
</evidence>
<proteinExistence type="predicted"/>
<evidence type="ECO:0000313" key="8">
    <source>
        <dbReference type="EMBL" id="NYI96178.1"/>
    </source>
</evidence>
<feature type="transmembrane region" description="Helical" evidence="6">
    <location>
        <begin position="127"/>
        <end position="150"/>
    </location>
</feature>
<accession>A0A853BL10</accession>
<name>A0A853BL10_9ACTN</name>
<keyword evidence="2 6" id="KW-0812">Transmembrane</keyword>
<dbReference type="Gene3D" id="1.20.120.350">
    <property type="entry name" value="Voltage-gated potassium channels. Chain C"/>
    <property type="match status" value="1"/>
</dbReference>
<feature type="region of interest" description="Disordered" evidence="5">
    <location>
        <begin position="269"/>
        <end position="299"/>
    </location>
</feature>
<evidence type="ECO:0000256" key="4">
    <source>
        <dbReference type="ARBA" id="ARBA00023136"/>
    </source>
</evidence>
<keyword evidence="8" id="KW-0406">Ion transport</keyword>
<dbReference type="InterPro" id="IPR027359">
    <property type="entry name" value="Volt_channel_dom_sf"/>
</dbReference>
<evidence type="ECO:0000256" key="3">
    <source>
        <dbReference type="ARBA" id="ARBA00022989"/>
    </source>
</evidence>
<keyword evidence="8" id="KW-0407">Ion channel</keyword>
<evidence type="ECO:0000256" key="5">
    <source>
        <dbReference type="SAM" id="MobiDB-lite"/>
    </source>
</evidence>